<feature type="compositionally biased region" description="Acidic residues" evidence="13">
    <location>
        <begin position="823"/>
        <end position="852"/>
    </location>
</feature>
<dbReference type="Pfam" id="PF18296">
    <property type="entry name" value="MID_MedPIWI"/>
    <property type="match status" value="1"/>
</dbReference>
<dbReference type="OrthoDB" id="103819at2759"/>
<feature type="domain" description="Mediator complex subunit Med13 C-terminal" evidence="14">
    <location>
        <begin position="1457"/>
        <end position="1652"/>
    </location>
</feature>
<dbReference type="InParanoid" id="A0A3N4M6D4"/>
<dbReference type="PANTHER" id="PTHR48249:SF3">
    <property type="entry name" value="MEDIATOR OF RNA POLYMERASE II TRANSCRIPTION SUBUNIT 13"/>
    <property type="match status" value="1"/>
</dbReference>
<feature type="region of interest" description="Disordered" evidence="13">
    <location>
        <begin position="1440"/>
        <end position="1464"/>
    </location>
</feature>
<dbReference type="InterPro" id="IPR021643">
    <property type="entry name" value="Mediator_Med13_N"/>
</dbReference>
<keyword evidence="12" id="KW-0175">Coiled coil</keyword>
<keyword evidence="5 11" id="KW-0805">Transcription regulation</keyword>
<feature type="domain" description="Mediator complex subunit Med13 C-terminal" evidence="14">
    <location>
        <begin position="1345"/>
        <end position="1440"/>
    </location>
</feature>
<dbReference type="Pfam" id="PF06333">
    <property type="entry name" value="Med13_C"/>
    <property type="match status" value="2"/>
</dbReference>
<evidence type="ECO:0000256" key="3">
    <source>
        <dbReference type="ARBA" id="ARBA00019618"/>
    </source>
</evidence>
<dbReference type="InterPro" id="IPR051139">
    <property type="entry name" value="Mediator_complx_sub13"/>
</dbReference>
<feature type="coiled-coil region" evidence="12">
    <location>
        <begin position="394"/>
        <end position="448"/>
    </location>
</feature>
<reference evidence="17 18" key="1">
    <citation type="journal article" date="2018" name="Nat. Ecol. Evol.">
        <title>Pezizomycetes genomes reveal the molecular basis of ectomycorrhizal truffle lifestyle.</title>
        <authorList>
            <person name="Murat C."/>
            <person name="Payen T."/>
            <person name="Noel B."/>
            <person name="Kuo A."/>
            <person name="Morin E."/>
            <person name="Chen J."/>
            <person name="Kohler A."/>
            <person name="Krizsan K."/>
            <person name="Balestrini R."/>
            <person name="Da Silva C."/>
            <person name="Montanini B."/>
            <person name="Hainaut M."/>
            <person name="Levati E."/>
            <person name="Barry K.W."/>
            <person name="Belfiori B."/>
            <person name="Cichocki N."/>
            <person name="Clum A."/>
            <person name="Dockter R.B."/>
            <person name="Fauchery L."/>
            <person name="Guy J."/>
            <person name="Iotti M."/>
            <person name="Le Tacon F."/>
            <person name="Lindquist E.A."/>
            <person name="Lipzen A."/>
            <person name="Malagnac F."/>
            <person name="Mello A."/>
            <person name="Molinier V."/>
            <person name="Miyauchi S."/>
            <person name="Poulain J."/>
            <person name="Riccioni C."/>
            <person name="Rubini A."/>
            <person name="Sitrit Y."/>
            <person name="Splivallo R."/>
            <person name="Traeger S."/>
            <person name="Wang M."/>
            <person name="Zifcakova L."/>
            <person name="Wipf D."/>
            <person name="Zambonelli A."/>
            <person name="Paolocci F."/>
            <person name="Nowrousian M."/>
            <person name="Ottonello S."/>
            <person name="Baldrian P."/>
            <person name="Spatafora J.W."/>
            <person name="Henrissat B."/>
            <person name="Nagy L.G."/>
            <person name="Aury J.M."/>
            <person name="Wincker P."/>
            <person name="Grigoriev I.V."/>
            <person name="Bonfante P."/>
            <person name="Martin F.M."/>
        </authorList>
    </citation>
    <scope>NUCLEOTIDE SEQUENCE [LARGE SCALE GENOMIC DNA]</scope>
    <source>
        <strain evidence="17 18">ATCC MYA-4762</strain>
    </source>
</reference>
<dbReference type="InterPro" id="IPR009401">
    <property type="entry name" value="Med13_C"/>
</dbReference>
<dbReference type="PANTHER" id="PTHR48249">
    <property type="entry name" value="MEDIATOR OF RNA POLYMERASE II TRANSCRIPTION SUBUNIT 13"/>
    <property type="match status" value="1"/>
</dbReference>
<feature type="region of interest" description="Disordered" evidence="13">
    <location>
        <begin position="778"/>
        <end position="879"/>
    </location>
</feature>
<comment type="similarity">
    <text evidence="2 11">Belongs to the Mediator complex subunit 13 family.</text>
</comment>
<evidence type="ECO:0000313" key="18">
    <source>
        <dbReference type="Proteomes" id="UP000267821"/>
    </source>
</evidence>
<evidence type="ECO:0000256" key="1">
    <source>
        <dbReference type="ARBA" id="ARBA00004123"/>
    </source>
</evidence>
<feature type="domain" description="Mediator complex subunit Med13 N-terminal" evidence="15">
    <location>
        <begin position="53"/>
        <end position="294"/>
    </location>
</feature>
<sequence>MTGVEIDIRYKSERGWRVEFPPHWGLRESREGIFRASYLASTGKSTNEGAIGSLSNAIDLTSEDKVQSLGSTTPDLPHVVYKHFIASVLSTVSYGISKSSLEDEDKRWIPLNITTLIQVQSKYTPISTSPTVSTFSLPTPPSSARMHNNGRTESHGRGGIMMFSISGYLTSSGTLCIIPTGRRVEGLGSFASLSNTGDTSHLVSHMVSRDVWIAPWGRVGRIQGLVSSAPNAPTAMRADEKKWASEVRHYLLERGVGLRADEEEWARIEVWLDNEDGEDQFQTIVWPIALCFVRLTERAYGLLPNPSQGTSIQFESSDPQQREQETLGEPGNTKDDRAAGATAFSQDLFADFEYLALSGHILTHQGERLAPDDPGATWFSPDVLDPIDFAEKWRMSAEQRKQTIKQRREEREKEKRKAVEAEALKHKAEVLLGKEKELRREVDEIKRDAAATIGSVSGVYSTPPDGQVPAAIALPGGFEVPPPEHASVVSADGMLPLTLSNEMNLDWAGTGDPMSLDESGNVAKASSTDGLARITDFLGDDLVDGDDDIFGAEVTDKDFDFFDEPDFGDELDGGIGLGDMHRGAGGVGTDTLRDVEESSLAVADMIDMSNHSNPMNSLQNLDFGEMDRSDATTGLEINITTPMPSKLELPASNPTGPRESAAPGVDSRTEIIKHIQTPPLSPQRAMKLLLPQYAKNQTTWDPPKLSSSLFNPPKVHLAVDDLTNSRRQSIYSPLVFLPGVEMADKKYMEGGRFFGPPPKEEKVELLDGKLASISLLDSPQKRRLSSRKPLSSLTYNTPRDDPIHHSQAAEPAIEELEIHPPGDEDGDSDESEYEYDDNDESSESDVDEESETEYSLPPLPESSPVYTTGNKRKRAVDDDGELALTETGRESTSIATPLPPGQFDIDGKIEGMELAPPPWHAMVPDPDDYCLVDVFEKLCADDTTRDEYSTVSRMTEAEHRFICHELVSNIITGSLLQPRCSGVDSSVFEEDSGLDSLMSRRRVSGESQVEEVVKNVFPGATRCKFETYATIPDAPAESTPLMGKANFRPIAQPRRTGKQSALPPGNHSLAAFDSSTGASSTVSFKIPPLHVHVHRGEAALEISPVALKFWETFGLAPCSGPKNVIAFCVYPSGAAMADAVDEFMERVGTVYDSCKLGSYVRGNIDDITAGMFGVQLPPRHAGELDMGAIMQCIKDACMRLGSMLYNVADEMQNIVVYLVNPFIRTSLLPELCHAFYFLKQAYMATMTQLNAAANNIILQIVPIDLLTAKNGLITPSQEDYIRFSLEVYNRCMVTENDTSSEEVRNDKVSLFSSSSTKIPTAKNAPQASSMLNSWRQKMRERVFSYAPSIVLAKPVPKSINFQLSAETVNPLLQEGSCLHVAYKQSLDERWVVFAWTDNYGDFQYNEAICLGRKGCIALKPWEEVARFAWSKTMEWIRRKESAQPNSTTPQPGPSNQPPQTTTSLTILTADPSPALSLAPSLPAIIPQAFNSGSNLFTPVSTPNATMLSPDPSGSASAINTNTAGGTPNADAALDLDPDTQLTDYADEVWGVVLNHKLPISPVVTEARYSLASGFLVKRGARGVEGDDELAVLGVNVVGVVSGSVPPPGKNVMEGQLKDILCQWRGLATLAIHKGVVRERENRGVLPWHVAVAEKAVDALEIFWVWVMFISCDDAGV</sequence>
<feature type="domain" description="MID" evidence="16">
    <location>
        <begin position="1122"/>
        <end position="1291"/>
    </location>
</feature>
<gene>
    <name evidence="17" type="ORF">L211DRAFT_848008</name>
</gene>
<evidence type="ECO:0000256" key="8">
    <source>
        <dbReference type="ARBA" id="ARBA00023242"/>
    </source>
</evidence>
<evidence type="ECO:0000256" key="12">
    <source>
        <dbReference type="SAM" id="Coils"/>
    </source>
</evidence>
<name>A0A3N4M6D4_9PEZI</name>
<dbReference type="InterPro" id="IPR041285">
    <property type="entry name" value="MID_MedPIWI"/>
</dbReference>
<protein>
    <recommendedName>
        <fullName evidence="3 11">Mediator of RNA polymerase II transcription subunit 13</fullName>
    </recommendedName>
    <alternativeName>
        <fullName evidence="10 11">Mediator complex subunit 13</fullName>
    </alternativeName>
</protein>
<proteinExistence type="inferred from homology"/>
<evidence type="ECO:0000256" key="7">
    <source>
        <dbReference type="ARBA" id="ARBA00023163"/>
    </source>
</evidence>
<dbReference type="EMBL" id="ML121537">
    <property type="protein sequence ID" value="RPB25685.1"/>
    <property type="molecule type" value="Genomic_DNA"/>
</dbReference>
<organism evidence="17 18">
    <name type="scientific">Terfezia boudieri ATCC MYA-4762</name>
    <dbReference type="NCBI Taxonomy" id="1051890"/>
    <lineage>
        <taxon>Eukaryota</taxon>
        <taxon>Fungi</taxon>
        <taxon>Dikarya</taxon>
        <taxon>Ascomycota</taxon>
        <taxon>Pezizomycotina</taxon>
        <taxon>Pezizomycetes</taxon>
        <taxon>Pezizales</taxon>
        <taxon>Pezizaceae</taxon>
        <taxon>Terfezia</taxon>
    </lineage>
</organism>
<dbReference type="GO" id="GO:0016592">
    <property type="term" value="C:mediator complex"/>
    <property type="evidence" value="ECO:0007669"/>
    <property type="project" value="InterPro"/>
</dbReference>
<evidence type="ECO:0000256" key="13">
    <source>
        <dbReference type="SAM" id="MobiDB-lite"/>
    </source>
</evidence>
<evidence type="ECO:0000259" key="14">
    <source>
        <dbReference type="Pfam" id="PF06333"/>
    </source>
</evidence>
<evidence type="ECO:0000256" key="9">
    <source>
        <dbReference type="ARBA" id="ARBA00025661"/>
    </source>
</evidence>
<evidence type="ECO:0000259" key="15">
    <source>
        <dbReference type="Pfam" id="PF11597"/>
    </source>
</evidence>
<keyword evidence="8 11" id="KW-0539">Nucleus</keyword>
<dbReference type="GO" id="GO:0045944">
    <property type="term" value="P:positive regulation of transcription by RNA polymerase II"/>
    <property type="evidence" value="ECO:0007669"/>
    <property type="project" value="TreeGrafter"/>
</dbReference>
<comment type="subcellular location">
    <subcellularLocation>
        <location evidence="1 11">Nucleus</location>
    </subcellularLocation>
</comment>
<evidence type="ECO:0000256" key="6">
    <source>
        <dbReference type="ARBA" id="ARBA00023159"/>
    </source>
</evidence>
<evidence type="ECO:0000256" key="2">
    <source>
        <dbReference type="ARBA" id="ARBA00009354"/>
    </source>
</evidence>
<keyword evidence="6 11" id="KW-0010">Activator</keyword>
<comment type="subunit">
    <text evidence="11">Component of the SRB8-11 complex, which itself associates with the Mediator complex.</text>
</comment>
<feature type="region of interest" description="Disordered" evidence="13">
    <location>
        <begin position="644"/>
        <end position="665"/>
    </location>
</feature>
<dbReference type="Pfam" id="PF11597">
    <property type="entry name" value="Med13_N"/>
    <property type="match status" value="1"/>
</dbReference>
<dbReference type="STRING" id="1051890.A0A3N4M6D4"/>
<feature type="region of interest" description="Disordered" evidence="13">
    <location>
        <begin position="306"/>
        <end position="337"/>
    </location>
</feature>
<dbReference type="Proteomes" id="UP000267821">
    <property type="component" value="Unassembled WGS sequence"/>
</dbReference>
<comment type="function">
    <text evidence="9 11">Component of the SRB8-11 complex. The SRB8-11 complex is a regulatory module of the Mediator complex which is itself involved in regulation of basal and activated RNA polymerase II-dependent transcription. The SRB8-11 complex may be involved in the transcriptional repression of a subset of genes regulated by Mediator. It may inhibit the association of the Mediator complex with RNA polymerase II to form the holoenzyme complex.</text>
</comment>
<feature type="region of interest" description="Disordered" evidence="13">
    <location>
        <begin position="130"/>
        <end position="155"/>
    </location>
</feature>
<keyword evidence="4 11" id="KW-0678">Repressor</keyword>
<accession>A0A3N4M6D4</accession>
<dbReference type="GO" id="GO:0003713">
    <property type="term" value="F:transcription coactivator activity"/>
    <property type="evidence" value="ECO:0007669"/>
    <property type="project" value="TreeGrafter"/>
</dbReference>
<feature type="compositionally biased region" description="Polar residues" evidence="13">
    <location>
        <begin position="306"/>
        <end position="319"/>
    </location>
</feature>
<keyword evidence="7 11" id="KW-0804">Transcription</keyword>
<evidence type="ECO:0000256" key="4">
    <source>
        <dbReference type="ARBA" id="ARBA00022491"/>
    </source>
</evidence>
<evidence type="ECO:0000313" key="17">
    <source>
        <dbReference type="EMBL" id="RPB25685.1"/>
    </source>
</evidence>
<evidence type="ECO:0000256" key="5">
    <source>
        <dbReference type="ARBA" id="ARBA00023015"/>
    </source>
</evidence>
<keyword evidence="18" id="KW-1185">Reference proteome</keyword>
<evidence type="ECO:0000256" key="11">
    <source>
        <dbReference type="RuleBase" id="RU364134"/>
    </source>
</evidence>
<evidence type="ECO:0000256" key="10">
    <source>
        <dbReference type="ARBA" id="ARBA00032008"/>
    </source>
</evidence>
<evidence type="ECO:0000259" key="16">
    <source>
        <dbReference type="Pfam" id="PF18296"/>
    </source>
</evidence>